<evidence type="ECO:0000313" key="7">
    <source>
        <dbReference type="EMBL" id="SUI50448.1"/>
    </source>
</evidence>
<keyword evidence="3 7" id="KW-0808">Transferase</keyword>
<keyword evidence="2 7" id="KW-0489">Methyltransferase</keyword>
<keyword evidence="4" id="KW-0949">S-adenosyl-L-methionine</keyword>
<dbReference type="GO" id="GO:0008610">
    <property type="term" value="P:lipid biosynthetic process"/>
    <property type="evidence" value="ECO:0007669"/>
    <property type="project" value="InterPro"/>
</dbReference>
<name>A0A379YUE1_9GAMM</name>
<dbReference type="PIRSF" id="PIRSF003085">
    <property type="entry name" value="CMAS"/>
    <property type="match status" value="1"/>
</dbReference>
<proteinExistence type="inferred from homology"/>
<reference evidence="7 8" key="1">
    <citation type="submission" date="2018-06" db="EMBL/GenBank/DDBJ databases">
        <authorList>
            <consortium name="Pathogen Informatics"/>
            <person name="Doyle S."/>
        </authorList>
    </citation>
    <scope>NUCLEOTIDE SEQUENCE [LARGE SCALE GENOMIC DNA]</scope>
    <source>
        <strain evidence="7 8">NCTC10738</strain>
    </source>
</reference>
<dbReference type="InterPro" id="IPR029063">
    <property type="entry name" value="SAM-dependent_MTases_sf"/>
</dbReference>
<dbReference type="CDD" id="cd02440">
    <property type="entry name" value="AdoMet_MTases"/>
    <property type="match status" value="1"/>
</dbReference>
<keyword evidence="5" id="KW-0443">Lipid metabolism</keyword>
<evidence type="ECO:0000313" key="8">
    <source>
        <dbReference type="Proteomes" id="UP000254069"/>
    </source>
</evidence>
<protein>
    <submittedName>
        <fullName evidence="7">Cyclopropane-fatty-acyl-phospholipid synthase</fullName>
        <ecNumber evidence="7">2.1.1.79</ecNumber>
    </submittedName>
</protein>
<gene>
    <name evidence="7" type="primary">cfa</name>
    <name evidence="7" type="ORF">NCTC10738_00521</name>
</gene>
<dbReference type="Gene3D" id="3.40.50.150">
    <property type="entry name" value="Vaccinia Virus protein VP39"/>
    <property type="match status" value="1"/>
</dbReference>
<dbReference type="EMBL" id="UGYO01000001">
    <property type="protein sequence ID" value="SUI50448.1"/>
    <property type="molecule type" value="Genomic_DNA"/>
</dbReference>
<dbReference type="InterPro" id="IPR050723">
    <property type="entry name" value="CFA/CMAS"/>
</dbReference>
<dbReference type="PANTHER" id="PTHR43667">
    <property type="entry name" value="CYCLOPROPANE-FATTY-ACYL-PHOSPHOLIPID SYNTHASE"/>
    <property type="match status" value="1"/>
</dbReference>
<dbReference type="SUPFAM" id="SSF53335">
    <property type="entry name" value="S-adenosyl-L-methionine-dependent methyltransferases"/>
    <property type="match status" value="1"/>
</dbReference>
<evidence type="ECO:0000256" key="6">
    <source>
        <dbReference type="PIRSR" id="PIRSR003085-1"/>
    </source>
</evidence>
<comment type="similarity">
    <text evidence="1">Belongs to the CFA/CMAS family.</text>
</comment>
<organism evidence="7 8">
    <name type="scientific">Shewanella algae</name>
    <dbReference type="NCBI Taxonomy" id="38313"/>
    <lineage>
        <taxon>Bacteria</taxon>
        <taxon>Pseudomonadati</taxon>
        <taxon>Pseudomonadota</taxon>
        <taxon>Gammaproteobacteria</taxon>
        <taxon>Alteromonadales</taxon>
        <taxon>Shewanellaceae</taxon>
        <taxon>Shewanella</taxon>
    </lineage>
</organism>
<dbReference type="AlphaFoldDB" id="A0A379YUE1"/>
<dbReference type="GO" id="GO:0008825">
    <property type="term" value="F:cyclopropane-fatty-acyl-phospholipid synthase activity"/>
    <property type="evidence" value="ECO:0007669"/>
    <property type="project" value="UniProtKB-EC"/>
</dbReference>
<dbReference type="EC" id="2.1.1.79" evidence="7"/>
<dbReference type="RefSeq" id="WP_115389119.1">
    <property type="nucleotide sequence ID" value="NZ_JADZHC010000034.1"/>
</dbReference>
<evidence type="ECO:0000256" key="5">
    <source>
        <dbReference type="ARBA" id="ARBA00023098"/>
    </source>
</evidence>
<sequence>MENTVAKNRQQLAASGKSLWARVMQQALNALEGGCLKLQLGSEQWTFGPLDADLVAIIRIHDERFFRQVILGGSIGAGEAYIQGHWSSPDVTAVVRLFARNLPLLDKIEKRFSWFSNTVSRVKHLLRRNSKAGSKRNILAHYDLGNPLYQAFLDPELLYSSAVYPHEEAQLDEAQQYKLQLICERLDLQPGMTLLEIGTGWGALAIYAAKHYGVKVTTTTISDAQYQYASERVAAEGLSERITLLRQDYRQLSGQYDRLVSIEMIEAVGHDYLPGFFAGLDALLKPSGKLLLQAITIKDQRYDSYRKGVDFIQRYIFPGGCLPSVTEMTRHLQRQTSMTLWSLDDIGLDYARTLKDWHANFDDARERVRELGYGEDFVRMWKFYLSYCEGGFLERTISTVQLTAVKDGYRPLSSRQIAG</sequence>
<evidence type="ECO:0000256" key="4">
    <source>
        <dbReference type="ARBA" id="ARBA00022691"/>
    </source>
</evidence>
<accession>A0A379YUE1</accession>
<dbReference type="InterPro" id="IPR003333">
    <property type="entry name" value="CMAS"/>
</dbReference>
<dbReference type="Pfam" id="PF02353">
    <property type="entry name" value="CMAS"/>
    <property type="match status" value="1"/>
</dbReference>
<keyword evidence="8" id="KW-1185">Reference proteome</keyword>
<dbReference type="Proteomes" id="UP000254069">
    <property type="component" value="Unassembled WGS sequence"/>
</dbReference>
<feature type="active site" evidence="6">
    <location>
        <position position="388"/>
    </location>
</feature>
<evidence type="ECO:0000256" key="1">
    <source>
        <dbReference type="ARBA" id="ARBA00010815"/>
    </source>
</evidence>
<dbReference type="GO" id="GO:0032259">
    <property type="term" value="P:methylation"/>
    <property type="evidence" value="ECO:0007669"/>
    <property type="project" value="UniProtKB-KW"/>
</dbReference>
<evidence type="ECO:0000256" key="3">
    <source>
        <dbReference type="ARBA" id="ARBA00022679"/>
    </source>
</evidence>
<evidence type="ECO:0000256" key="2">
    <source>
        <dbReference type="ARBA" id="ARBA00022603"/>
    </source>
</evidence>
<dbReference type="PANTHER" id="PTHR43667:SF2">
    <property type="entry name" value="FATTY ACID C-METHYL TRANSFERASE"/>
    <property type="match status" value="1"/>
</dbReference>